<evidence type="ECO:0000256" key="1">
    <source>
        <dbReference type="ARBA" id="ARBA00007673"/>
    </source>
</evidence>
<dbReference type="RefSeq" id="WP_312461919.1">
    <property type="nucleotide sequence ID" value="NZ_JBGBDC010000004.1"/>
</dbReference>
<reference evidence="3 4" key="1">
    <citation type="journal article" date="2016" name="Int. J. Syst. Evol. Microbiol.">
        <title>Description of Comamonas sediminis sp. nov., isolated from lagoon sediments.</title>
        <authorList>
            <person name="Subhash Y."/>
            <person name="Bang J.J."/>
            <person name="You T.H."/>
            <person name="Lee S.S."/>
        </authorList>
    </citation>
    <scope>NUCLEOTIDE SEQUENCE [LARGE SCALE GENOMIC DNA]</scope>
    <source>
        <strain evidence="3 4">JCM 31169</strain>
    </source>
</reference>
<comment type="caution">
    <text evidence="3">The sequence shown here is derived from an EMBL/GenBank/DDBJ whole genome shotgun (WGS) entry which is preliminary data.</text>
</comment>
<organism evidence="3 4">
    <name type="scientific">Comamonas sediminis</name>
    <dbReference type="NCBI Taxonomy" id="1783360"/>
    <lineage>
        <taxon>Bacteria</taxon>
        <taxon>Pseudomonadati</taxon>
        <taxon>Pseudomonadota</taxon>
        <taxon>Betaproteobacteria</taxon>
        <taxon>Burkholderiales</taxon>
        <taxon>Comamonadaceae</taxon>
        <taxon>Comamonas</taxon>
    </lineage>
</organism>
<dbReference type="Gene3D" id="3.10.310.10">
    <property type="entry name" value="Diaminopimelate Epimerase, Chain A, domain 1"/>
    <property type="match status" value="2"/>
</dbReference>
<evidence type="ECO:0000256" key="2">
    <source>
        <dbReference type="ARBA" id="ARBA00023235"/>
    </source>
</evidence>
<dbReference type="InterPro" id="IPR007400">
    <property type="entry name" value="PrpF-like"/>
</dbReference>
<dbReference type="InterPro" id="IPR047687">
    <property type="entry name" value="OMA_tautomer-like"/>
</dbReference>
<evidence type="ECO:0000313" key="3">
    <source>
        <dbReference type="EMBL" id="MEY2251734.1"/>
    </source>
</evidence>
<accession>A0ABV4B2S8</accession>
<dbReference type="SUPFAM" id="SSF54506">
    <property type="entry name" value="Diaminopimelate epimerase-like"/>
    <property type="match status" value="2"/>
</dbReference>
<gene>
    <name evidence="3" type="ORF">AB7A72_12030</name>
</gene>
<dbReference type="GO" id="GO:0016853">
    <property type="term" value="F:isomerase activity"/>
    <property type="evidence" value="ECO:0007669"/>
    <property type="project" value="UniProtKB-KW"/>
</dbReference>
<dbReference type="PANTHER" id="PTHR43709:SF3">
    <property type="entry name" value="ISOMERASE YBHH-RELATED"/>
    <property type="match status" value="1"/>
</dbReference>
<name>A0ABV4B2S8_9BURK</name>
<dbReference type="EC" id="5.3.2.8" evidence="3"/>
<keyword evidence="2 3" id="KW-0413">Isomerase</keyword>
<dbReference type="Proteomes" id="UP001562178">
    <property type="component" value="Unassembled WGS sequence"/>
</dbReference>
<dbReference type="Pfam" id="PF04303">
    <property type="entry name" value="PrpF"/>
    <property type="match status" value="1"/>
</dbReference>
<proteinExistence type="inferred from homology"/>
<dbReference type="NCBIfam" id="NF033377">
    <property type="entry name" value="OMA_tautomer"/>
    <property type="match status" value="1"/>
</dbReference>
<protein>
    <submittedName>
        <fullName evidence="3">4-oxalomesaconate tautomerase</fullName>
        <ecNumber evidence="3">5.3.2.8</ecNumber>
    </submittedName>
</protein>
<evidence type="ECO:0000313" key="4">
    <source>
        <dbReference type="Proteomes" id="UP001562178"/>
    </source>
</evidence>
<sequence>MPTAIPCLLMRGGTSKGPFFNAAHLPDDVATRDRVLLAALGSPDRRQIDGLGGAHPLSSKIGIVSLSTQPGVDLEFLFAQVQPDQDAVDTRPNCGNMLAAAVPFALETGMLQPRGDRATYCVLSRNTGMRTEITVPLDKGQLAELGDAHIDGVPGSAAPIEVRFLETAGSVCKRLLPTGNPRDRFNVRGAGFAPFILDATCIDNGMPLVIFEAAHVGATGYETVAELDAHMDLRRRVEALRLQAAVAMGLGDVSAKSYPKMTMIAPPRHGGALTTRSFIPHVCHESIGVLAAVTVATAITLPGTVCDGLAVRCPGPGTERLSIEHPSGALAMNLSDAAAQNPALPKVALLRTARVLMRGEVMVPSTVWKGPA</sequence>
<dbReference type="PANTHER" id="PTHR43709">
    <property type="entry name" value="ACONITATE ISOMERASE-RELATED"/>
    <property type="match status" value="1"/>
</dbReference>
<comment type="similarity">
    <text evidence="1">Belongs to the PrpF family.</text>
</comment>
<keyword evidence="4" id="KW-1185">Reference proteome</keyword>
<dbReference type="EMBL" id="JBGBDC010000004">
    <property type="protein sequence ID" value="MEY2251734.1"/>
    <property type="molecule type" value="Genomic_DNA"/>
</dbReference>